<dbReference type="Pfam" id="PF00535">
    <property type="entry name" value="Glycos_transf_2"/>
    <property type="match status" value="1"/>
</dbReference>
<dbReference type="InterPro" id="IPR029044">
    <property type="entry name" value="Nucleotide-diphossugar_trans"/>
</dbReference>
<organism evidence="2 3">
    <name type="scientific">Chryseobacterium bernardetii</name>
    <dbReference type="NCBI Taxonomy" id="1241978"/>
    <lineage>
        <taxon>Bacteria</taxon>
        <taxon>Pseudomonadati</taxon>
        <taxon>Bacteroidota</taxon>
        <taxon>Flavobacteriia</taxon>
        <taxon>Flavobacteriales</taxon>
        <taxon>Weeksellaceae</taxon>
        <taxon>Chryseobacterium group</taxon>
        <taxon>Chryseobacterium</taxon>
    </lineage>
</organism>
<dbReference type="Proteomes" id="UP000271193">
    <property type="component" value="Chromosome"/>
</dbReference>
<dbReference type="EMBL" id="CP033932">
    <property type="protein sequence ID" value="AZB24427.1"/>
    <property type="molecule type" value="Genomic_DNA"/>
</dbReference>
<protein>
    <submittedName>
        <fullName evidence="2">Glycosyltransferase family 2 protein</fullName>
    </submittedName>
</protein>
<proteinExistence type="predicted"/>
<name>A0A3G6T992_9FLAO</name>
<feature type="domain" description="Glycosyltransferase 2-like" evidence="1">
    <location>
        <begin position="11"/>
        <end position="112"/>
    </location>
</feature>
<dbReference type="AlphaFoldDB" id="A0A3G6T992"/>
<dbReference type="InterPro" id="IPR001173">
    <property type="entry name" value="Glyco_trans_2-like"/>
</dbReference>
<evidence type="ECO:0000259" key="1">
    <source>
        <dbReference type="Pfam" id="PF00535"/>
    </source>
</evidence>
<accession>A0A3G6T992</accession>
<dbReference type="Gene3D" id="3.90.550.10">
    <property type="entry name" value="Spore Coat Polysaccharide Biosynthesis Protein SpsA, Chain A"/>
    <property type="match status" value="1"/>
</dbReference>
<dbReference type="SUPFAM" id="SSF53448">
    <property type="entry name" value="Nucleotide-diphospho-sugar transferases"/>
    <property type="match status" value="1"/>
</dbReference>
<dbReference type="KEGG" id="cben:EG339_07295"/>
<keyword evidence="2" id="KW-0808">Transferase</keyword>
<dbReference type="RefSeq" id="WP_123869621.1">
    <property type="nucleotide sequence ID" value="NZ_CP033932.1"/>
</dbReference>
<sequence length="310" mass="37102">MLQDIQHKLAIIIPYYKIDFFEETIKSVAKQSNKNFTLYIGNDASPNDPLPIIQKYFKSNDYHYFDYKKNIGGQNLALQWERILENVQEEWFQILGDDDMISENFTEEFYKNLPLVEDKEISVIKFSHQWIDEKNQVIENFDYNFSELKPSEFFIKKYTHEIRSSLSENIFKLDSYQRIKFQKITLAWGSDDLAILLFSQGNNILYIKNSKVKVRISESSISGSDHLDDQKQKAYFELREILVTKYASIFDYQFISKVVEEYLTSSYYKTYNAHYSVILFYLKHFKIKAFLKALKKIYYIKRKWRLQSPS</sequence>
<evidence type="ECO:0000313" key="2">
    <source>
        <dbReference type="EMBL" id="AZB24427.1"/>
    </source>
</evidence>
<evidence type="ECO:0000313" key="3">
    <source>
        <dbReference type="Proteomes" id="UP000271193"/>
    </source>
</evidence>
<reference evidence="3" key="1">
    <citation type="submission" date="2018-11" db="EMBL/GenBank/DDBJ databases">
        <title>Proposal to divide the Flavobacteriaceae and reorganize its genera based on Amino Acid Identity values calculated from whole genome sequences.</title>
        <authorList>
            <person name="Nicholson A.C."/>
            <person name="Gulvik C.A."/>
            <person name="Whitney A.M."/>
            <person name="Humrighouse B.W."/>
            <person name="Bell M."/>
            <person name="Holmes B."/>
            <person name="Steigerwalt A.G."/>
            <person name="Villarma A."/>
            <person name="Sheth M."/>
            <person name="Batra D."/>
            <person name="Pryor J."/>
            <person name="Bernardet J.-F."/>
            <person name="Hugo C."/>
            <person name="Kampfer P."/>
            <person name="Newman J."/>
            <person name="McQuiston J.R."/>
        </authorList>
    </citation>
    <scope>NUCLEOTIDE SEQUENCE [LARGE SCALE GENOMIC DNA]</scope>
    <source>
        <strain evidence="3">G0229</strain>
    </source>
</reference>
<dbReference type="GO" id="GO:0016740">
    <property type="term" value="F:transferase activity"/>
    <property type="evidence" value="ECO:0007669"/>
    <property type="project" value="UniProtKB-KW"/>
</dbReference>
<dbReference type="CDD" id="cd00761">
    <property type="entry name" value="Glyco_tranf_GTA_type"/>
    <property type="match status" value="1"/>
</dbReference>
<gene>
    <name evidence="2" type="ORF">EG339_07295</name>
</gene>
<keyword evidence="3" id="KW-1185">Reference proteome</keyword>
<dbReference type="GeneID" id="99064616"/>